<dbReference type="RefSeq" id="WP_162443871.1">
    <property type="nucleotide sequence ID" value="NZ_CP048222.1"/>
</dbReference>
<keyword evidence="1 3" id="KW-0560">Oxidoreductase</keyword>
<dbReference type="PANTHER" id="PTHR21363:SF0">
    <property type="entry name" value="PREPHENATE DEHYDROGENASE [NADP(+)]"/>
    <property type="match status" value="1"/>
</dbReference>
<dbReference type="SUPFAM" id="SSF51735">
    <property type="entry name" value="NAD(P)-binding Rossmann-fold domains"/>
    <property type="match status" value="1"/>
</dbReference>
<dbReference type="InterPro" id="IPR008927">
    <property type="entry name" value="6-PGluconate_DH-like_C_sf"/>
</dbReference>
<name>A0A6C0GIR4_9BACT</name>
<dbReference type="Pfam" id="PF20463">
    <property type="entry name" value="PDH_C"/>
    <property type="match status" value="1"/>
</dbReference>
<dbReference type="Proteomes" id="UP000480178">
    <property type="component" value="Chromosome"/>
</dbReference>
<evidence type="ECO:0000259" key="2">
    <source>
        <dbReference type="PROSITE" id="PS51176"/>
    </source>
</evidence>
<dbReference type="InterPro" id="IPR003099">
    <property type="entry name" value="Prephen_DH"/>
</dbReference>
<evidence type="ECO:0000313" key="3">
    <source>
        <dbReference type="EMBL" id="QHT67849.1"/>
    </source>
</evidence>
<dbReference type="InterPro" id="IPR036291">
    <property type="entry name" value="NAD(P)-bd_dom_sf"/>
</dbReference>
<reference evidence="3 4" key="1">
    <citation type="submission" date="2020-01" db="EMBL/GenBank/DDBJ databases">
        <authorList>
            <person name="Kim M.K."/>
        </authorList>
    </citation>
    <scope>NUCLEOTIDE SEQUENCE [LARGE SCALE GENOMIC DNA]</scope>
    <source>
        <strain evidence="3 4">172606-1</strain>
    </source>
</reference>
<sequence length="289" mass="31799">MKISIVGIGLLGGSLALQAKEKGLTTKVVGVDNNPEHAAQALQLGIVDEIVSLEEAAQTTDLLVLATPVNVIIRQLPQVLDLIGDKTIVMDVGSTKHTICQAVSTHPKRKQFVAAHPIAGTENSGPEAAFPGLLKRKIMILCNRHESDHQAFEQVVNLSKHLEMHLSYMEAAEHDRHLAYVSHLSHISSFALGITVLDKEKDEKSIFEMAGSGFSSTVRLAKSSPQMWAPIFTHNTENISVALDAYIKKLQYFKEIIDNQDEAKSKELMQQANEIRRVLLGIDKKLTNL</sequence>
<dbReference type="NCBIfam" id="NF006307">
    <property type="entry name" value="PRK08507.1"/>
    <property type="match status" value="1"/>
</dbReference>
<dbReference type="EC" id="1.3.1.12" evidence="3"/>
<accession>A0A6C0GIR4</accession>
<proteinExistence type="predicted"/>
<dbReference type="InterPro" id="IPR050812">
    <property type="entry name" value="Preph/Arog_dehydrog"/>
</dbReference>
<dbReference type="GO" id="GO:0008977">
    <property type="term" value="F:prephenate dehydrogenase (NAD+) activity"/>
    <property type="evidence" value="ECO:0007669"/>
    <property type="project" value="UniProtKB-EC"/>
</dbReference>
<gene>
    <name evidence="3" type="ORF">GXP67_14970</name>
</gene>
<evidence type="ECO:0000256" key="1">
    <source>
        <dbReference type="ARBA" id="ARBA00023002"/>
    </source>
</evidence>
<dbReference type="AlphaFoldDB" id="A0A6C0GIR4"/>
<keyword evidence="4" id="KW-1185">Reference proteome</keyword>
<dbReference type="SUPFAM" id="SSF48179">
    <property type="entry name" value="6-phosphogluconate dehydrogenase C-terminal domain-like"/>
    <property type="match status" value="1"/>
</dbReference>
<dbReference type="EMBL" id="CP048222">
    <property type="protein sequence ID" value="QHT67849.1"/>
    <property type="molecule type" value="Genomic_DNA"/>
</dbReference>
<protein>
    <submittedName>
        <fullName evidence="3">Prephenate dehydrogenase</fullName>
        <ecNumber evidence="3">1.3.1.12</ecNumber>
    </submittedName>
</protein>
<feature type="domain" description="Prephenate/arogenate dehydrogenase" evidence="2">
    <location>
        <begin position="1"/>
        <end position="289"/>
    </location>
</feature>
<dbReference type="PANTHER" id="PTHR21363">
    <property type="entry name" value="PREPHENATE DEHYDROGENASE"/>
    <property type="match status" value="1"/>
</dbReference>
<dbReference type="InterPro" id="IPR046826">
    <property type="entry name" value="PDH_N"/>
</dbReference>
<evidence type="ECO:0000313" key="4">
    <source>
        <dbReference type="Proteomes" id="UP000480178"/>
    </source>
</evidence>
<dbReference type="PROSITE" id="PS51176">
    <property type="entry name" value="PDH_ADH"/>
    <property type="match status" value="1"/>
</dbReference>
<dbReference type="InterPro" id="IPR046825">
    <property type="entry name" value="PDH_C"/>
</dbReference>
<dbReference type="GO" id="GO:0006571">
    <property type="term" value="P:tyrosine biosynthetic process"/>
    <property type="evidence" value="ECO:0007669"/>
    <property type="project" value="InterPro"/>
</dbReference>
<dbReference type="Gene3D" id="1.10.3660.10">
    <property type="entry name" value="6-phosphogluconate dehydrogenase C-terminal like domain"/>
    <property type="match status" value="1"/>
</dbReference>
<organism evidence="3 4">
    <name type="scientific">Rhodocytophaga rosea</name>
    <dbReference type="NCBI Taxonomy" id="2704465"/>
    <lineage>
        <taxon>Bacteria</taxon>
        <taxon>Pseudomonadati</taxon>
        <taxon>Bacteroidota</taxon>
        <taxon>Cytophagia</taxon>
        <taxon>Cytophagales</taxon>
        <taxon>Rhodocytophagaceae</taxon>
        <taxon>Rhodocytophaga</taxon>
    </lineage>
</organism>
<dbReference type="Gene3D" id="3.40.50.720">
    <property type="entry name" value="NAD(P)-binding Rossmann-like Domain"/>
    <property type="match status" value="1"/>
</dbReference>
<dbReference type="Pfam" id="PF02153">
    <property type="entry name" value="PDH_N"/>
    <property type="match status" value="1"/>
</dbReference>
<dbReference type="FunFam" id="3.40.50.720:FF:000208">
    <property type="entry name" value="Prephenate dehydrogenase"/>
    <property type="match status" value="1"/>
</dbReference>
<dbReference type="GO" id="GO:0004665">
    <property type="term" value="F:prephenate dehydrogenase (NADP+) activity"/>
    <property type="evidence" value="ECO:0007669"/>
    <property type="project" value="InterPro"/>
</dbReference>
<dbReference type="KEGG" id="rhoz:GXP67_14970"/>
<dbReference type="GO" id="GO:0070403">
    <property type="term" value="F:NAD+ binding"/>
    <property type="evidence" value="ECO:0007669"/>
    <property type="project" value="InterPro"/>
</dbReference>